<proteinExistence type="predicted"/>
<dbReference type="EMBL" id="JARGDH010000001">
    <property type="protein sequence ID" value="KAL0278096.1"/>
    <property type="molecule type" value="Genomic_DNA"/>
</dbReference>
<dbReference type="PANTHER" id="PTHR46599:SF3">
    <property type="entry name" value="PIGGYBAC TRANSPOSABLE ELEMENT-DERIVED PROTEIN 4"/>
    <property type="match status" value="1"/>
</dbReference>
<protein>
    <recommendedName>
        <fullName evidence="1">PiggyBac transposable element-derived protein domain-containing protein</fullName>
    </recommendedName>
</protein>
<dbReference type="PANTHER" id="PTHR46599">
    <property type="entry name" value="PIGGYBAC TRANSPOSABLE ELEMENT-DERIVED PROTEIN 4"/>
    <property type="match status" value="1"/>
</dbReference>
<reference evidence="2" key="1">
    <citation type="journal article" date="2024" name="Gigascience">
        <title>Chromosome-level genome of the poultry shaft louse Menopon gallinae provides insight into the host-switching and adaptive evolution of parasitic lice.</title>
        <authorList>
            <person name="Xu Y."/>
            <person name="Ma L."/>
            <person name="Liu S."/>
            <person name="Liang Y."/>
            <person name="Liu Q."/>
            <person name="He Z."/>
            <person name="Tian L."/>
            <person name="Duan Y."/>
            <person name="Cai W."/>
            <person name="Li H."/>
            <person name="Song F."/>
        </authorList>
    </citation>
    <scope>NUCLEOTIDE SEQUENCE</scope>
    <source>
        <strain evidence="2">Cailab_2023a</strain>
    </source>
</reference>
<dbReference type="AlphaFoldDB" id="A0AAW2I8I5"/>
<dbReference type="InterPro" id="IPR029526">
    <property type="entry name" value="PGBD"/>
</dbReference>
<sequence length="238" mass="28066">MLHFVDNEKDNSSNRLYKIQPIIDILGTNYKKYYNPTEDICIDESLIPFRGRIVFRQYLKQKRHKYGIKIFKLCWYTSLELAEQLITKNTHLVGTLRTNRRGNSHQVLSTKLKRGEIIAKENNQGITILKWKDKRDILVLSTKHSSEVVNVECRSGGQIKPQIVVDYNRQKSAVDLYDQMNAYNNPLRKSLKWYRKLAFELLLNTTVVNSYILYKNIMKQKISITEFRKKISSPSYKL</sequence>
<accession>A0AAW2I8I5</accession>
<organism evidence="2">
    <name type="scientific">Menopon gallinae</name>
    <name type="common">poultry shaft louse</name>
    <dbReference type="NCBI Taxonomy" id="328185"/>
    <lineage>
        <taxon>Eukaryota</taxon>
        <taxon>Metazoa</taxon>
        <taxon>Ecdysozoa</taxon>
        <taxon>Arthropoda</taxon>
        <taxon>Hexapoda</taxon>
        <taxon>Insecta</taxon>
        <taxon>Pterygota</taxon>
        <taxon>Neoptera</taxon>
        <taxon>Paraneoptera</taxon>
        <taxon>Psocodea</taxon>
        <taxon>Troctomorpha</taxon>
        <taxon>Phthiraptera</taxon>
        <taxon>Amblycera</taxon>
        <taxon>Menoponidae</taxon>
        <taxon>Menopon</taxon>
    </lineage>
</organism>
<evidence type="ECO:0000259" key="1">
    <source>
        <dbReference type="Pfam" id="PF13843"/>
    </source>
</evidence>
<feature type="domain" description="PiggyBac transposable element-derived protein" evidence="1">
    <location>
        <begin position="76"/>
        <end position="211"/>
    </location>
</feature>
<evidence type="ECO:0000313" key="2">
    <source>
        <dbReference type="EMBL" id="KAL0278096.1"/>
    </source>
</evidence>
<gene>
    <name evidence="2" type="ORF">PYX00_000005</name>
</gene>
<feature type="domain" description="PiggyBac transposable element-derived protein" evidence="1">
    <location>
        <begin position="2"/>
        <end position="74"/>
    </location>
</feature>
<dbReference type="Pfam" id="PF13843">
    <property type="entry name" value="DDE_Tnp_1_7"/>
    <property type="match status" value="2"/>
</dbReference>
<name>A0AAW2I8I5_9NEOP</name>
<comment type="caution">
    <text evidence="2">The sequence shown here is derived from an EMBL/GenBank/DDBJ whole genome shotgun (WGS) entry which is preliminary data.</text>
</comment>